<evidence type="ECO:0000256" key="2">
    <source>
        <dbReference type="ARBA" id="ARBA00022692"/>
    </source>
</evidence>
<evidence type="ECO:0000256" key="3">
    <source>
        <dbReference type="ARBA" id="ARBA00022989"/>
    </source>
</evidence>
<evidence type="ECO:0000256" key="5">
    <source>
        <dbReference type="SAM" id="Phobius"/>
    </source>
</evidence>
<evidence type="ECO:0000256" key="4">
    <source>
        <dbReference type="ARBA" id="ARBA00023136"/>
    </source>
</evidence>
<feature type="transmembrane region" description="Helical" evidence="5">
    <location>
        <begin position="134"/>
        <end position="155"/>
    </location>
</feature>
<keyword evidence="2 5" id="KW-0812">Transmembrane</keyword>
<dbReference type="PANTHER" id="PTHR40761">
    <property type="entry name" value="CONSERVED INTEGRAL MEMBRANE ALANINE VALINE AND LEUCINE RICH PROTEIN-RELATED"/>
    <property type="match status" value="1"/>
</dbReference>
<name>A0ABR6BTU0_9PSEU</name>
<reference evidence="6 7" key="1">
    <citation type="submission" date="2020-08" db="EMBL/GenBank/DDBJ databases">
        <title>Genomic Encyclopedia of Archaeal and Bacterial Type Strains, Phase II (KMG-II): from individual species to whole genera.</title>
        <authorList>
            <person name="Goeker M."/>
        </authorList>
    </citation>
    <scope>NUCLEOTIDE SEQUENCE [LARGE SCALE GENOMIC DNA]</scope>
    <source>
        <strain evidence="6 7">DSM 43850</strain>
    </source>
</reference>
<dbReference type="Pfam" id="PF05653">
    <property type="entry name" value="Mg_trans_NIPA"/>
    <property type="match status" value="1"/>
</dbReference>
<feature type="transmembrane region" description="Helical" evidence="5">
    <location>
        <begin position="70"/>
        <end position="90"/>
    </location>
</feature>
<feature type="transmembrane region" description="Helical" evidence="5">
    <location>
        <begin position="223"/>
        <end position="245"/>
    </location>
</feature>
<protein>
    <submittedName>
        <fullName evidence="6">FtsH-binding integral membrane protein</fullName>
    </submittedName>
</protein>
<dbReference type="EMBL" id="JACJID010000006">
    <property type="protein sequence ID" value="MBA8930342.1"/>
    <property type="molecule type" value="Genomic_DNA"/>
</dbReference>
<dbReference type="Proteomes" id="UP000517916">
    <property type="component" value="Unassembled WGS sequence"/>
</dbReference>
<evidence type="ECO:0000313" key="6">
    <source>
        <dbReference type="EMBL" id="MBA8930342.1"/>
    </source>
</evidence>
<evidence type="ECO:0000256" key="1">
    <source>
        <dbReference type="ARBA" id="ARBA00004141"/>
    </source>
</evidence>
<evidence type="ECO:0000313" key="7">
    <source>
        <dbReference type="Proteomes" id="UP000517916"/>
    </source>
</evidence>
<feature type="transmembrane region" description="Helical" evidence="5">
    <location>
        <begin position="102"/>
        <end position="122"/>
    </location>
</feature>
<organism evidence="6 7">
    <name type="scientific">Kutzneria viridogrisea</name>
    <dbReference type="NCBI Taxonomy" id="47990"/>
    <lineage>
        <taxon>Bacteria</taxon>
        <taxon>Bacillati</taxon>
        <taxon>Actinomycetota</taxon>
        <taxon>Actinomycetes</taxon>
        <taxon>Pseudonocardiales</taxon>
        <taxon>Pseudonocardiaceae</taxon>
        <taxon>Kutzneria</taxon>
    </lineage>
</organism>
<dbReference type="PANTHER" id="PTHR40761:SF1">
    <property type="entry name" value="CONSERVED INTEGRAL MEMBRANE ALANINE VALINE AND LEUCINE RICH PROTEIN-RELATED"/>
    <property type="match status" value="1"/>
</dbReference>
<feature type="transmembrane region" description="Helical" evidence="5">
    <location>
        <begin position="192"/>
        <end position="211"/>
    </location>
</feature>
<keyword evidence="3 5" id="KW-1133">Transmembrane helix</keyword>
<sequence length="307" mass="30757">MTFLAILLAAVGACCNAVSARLQHGGLQLETGGGGLKLRALVGLARRPIWITGVLVAAAGAALHATALGLAPISVVQPIGVLAFALSTMISVRVDRITLGRAAILAVLASMAGTIAFVLLAATSAKATQVTPAAAWHATELVLVVSAVLCAVGYFTGRDVRCLAFAAASGVLFGYVSLLMRAAIQQYTDGLGVPWLSAAGIVAGILIGGWLVQHAYASGPPEVVIGCLTVVDPLVAVGLGIALLGEGADTSALLSALEVACATVAVAGVVVLTQRRPSAPDQTNKVGGGERALVAPGITEHYDGSTK</sequence>
<dbReference type="RefSeq" id="WP_025354901.1">
    <property type="nucleotide sequence ID" value="NZ_BAAABQ010000025.1"/>
</dbReference>
<dbReference type="InterPro" id="IPR008521">
    <property type="entry name" value="Mg_trans_NIPA"/>
</dbReference>
<keyword evidence="4 5" id="KW-0472">Membrane</keyword>
<feature type="transmembrane region" description="Helical" evidence="5">
    <location>
        <begin position="162"/>
        <end position="180"/>
    </location>
</feature>
<gene>
    <name evidence="6" type="ORF">BC739_007575</name>
</gene>
<feature type="transmembrane region" description="Helical" evidence="5">
    <location>
        <begin position="251"/>
        <end position="272"/>
    </location>
</feature>
<comment type="subcellular location">
    <subcellularLocation>
        <location evidence="1">Membrane</location>
        <topology evidence="1">Multi-pass membrane protein</topology>
    </subcellularLocation>
</comment>
<keyword evidence="7" id="KW-1185">Reference proteome</keyword>
<proteinExistence type="predicted"/>
<comment type="caution">
    <text evidence="6">The sequence shown here is derived from an EMBL/GenBank/DDBJ whole genome shotgun (WGS) entry which is preliminary data.</text>
</comment>
<accession>A0ABR6BTU0</accession>